<evidence type="ECO:0000256" key="5">
    <source>
        <dbReference type="SAM" id="MobiDB-lite"/>
    </source>
</evidence>
<comment type="cofactor">
    <cofactor evidence="1 4">
        <name>pyridoxal 5'-phosphate</name>
        <dbReference type="ChEBI" id="CHEBI:597326"/>
    </cofactor>
</comment>
<dbReference type="Gene3D" id="3.90.1150.10">
    <property type="entry name" value="Aspartate Aminotransferase, domain 1"/>
    <property type="match status" value="1"/>
</dbReference>
<keyword evidence="7" id="KW-1185">Reference proteome</keyword>
<protein>
    <recommendedName>
        <fullName evidence="8">Cystathionine gamma-synthase</fullName>
    </recommendedName>
</protein>
<dbReference type="PANTHER" id="PTHR11808:SF15">
    <property type="entry name" value="CYSTATHIONINE GAMMA-LYASE"/>
    <property type="match status" value="1"/>
</dbReference>
<feature type="compositionally biased region" description="Low complexity" evidence="5">
    <location>
        <begin position="248"/>
        <end position="270"/>
    </location>
</feature>
<feature type="compositionally biased region" description="Basic residues" evidence="5">
    <location>
        <begin position="235"/>
        <end position="247"/>
    </location>
</feature>
<evidence type="ECO:0000313" key="6">
    <source>
        <dbReference type="EMBL" id="BDZ44511.1"/>
    </source>
</evidence>
<dbReference type="Pfam" id="PF01053">
    <property type="entry name" value="Cys_Met_Meta_PP"/>
    <property type="match status" value="1"/>
</dbReference>
<evidence type="ECO:0008006" key="8">
    <source>
        <dbReference type="Google" id="ProtNLM"/>
    </source>
</evidence>
<organism evidence="6 7">
    <name type="scientific">Naasia aerilata</name>
    <dbReference type="NCBI Taxonomy" id="1162966"/>
    <lineage>
        <taxon>Bacteria</taxon>
        <taxon>Bacillati</taxon>
        <taxon>Actinomycetota</taxon>
        <taxon>Actinomycetes</taxon>
        <taxon>Micrococcales</taxon>
        <taxon>Microbacteriaceae</taxon>
        <taxon>Naasia</taxon>
    </lineage>
</organism>
<dbReference type="PANTHER" id="PTHR11808">
    <property type="entry name" value="TRANS-SULFURATION ENZYME FAMILY MEMBER"/>
    <property type="match status" value="1"/>
</dbReference>
<gene>
    <name evidence="6" type="ORF">GCM10025866_04200</name>
</gene>
<accession>A0ABN6XI27</accession>
<dbReference type="EMBL" id="AP027731">
    <property type="protein sequence ID" value="BDZ44511.1"/>
    <property type="molecule type" value="Genomic_DNA"/>
</dbReference>
<evidence type="ECO:0000256" key="1">
    <source>
        <dbReference type="ARBA" id="ARBA00001933"/>
    </source>
</evidence>
<dbReference type="Gene3D" id="3.40.640.10">
    <property type="entry name" value="Type I PLP-dependent aspartate aminotransferase-like (Major domain)"/>
    <property type="match status" value="1"/>
</dbReference>
<feature type="region of interest" description="Disordered" evidence="5">
    <location>
        <begin position="233"/>
        <end position="349"/>
    </location>
</feature>
<evidence type="ECO:0000256" key="4">
    <source>
        <dbReference type="RuleBase" id="RU362118"/>
    </source>
</evidence>
<sequence length="420" mass="44959">MLDLVPPGGRVVVPRHSYQGTLAQLRHAEERGRVVAVPVDIADTEAVLAALDGAALVWIENPTNPALEVADVDRIAAAARARGVLVVADNTFATPILRRPLEQGADIVLHSATKAISGHSDVVMGAVITRDDALHADLLTRRSLHGAIPSPLDAYLALRGLRTLALRLERSQSNAQALLARLRAHAAVEDLRYPGFGTILSIVLADAASADAFVAAVRLCRHATSLGGVETTLERRRRWAGRRRRSPRVSCASPSASSTSTTSSETWSRRSTLRRSRPRAGARSAAPAVDLPVAELRRRRRRGQVPDVREQREDVRPAAHHVSVGQRPVQVGMQQEAQRSPVPRRGGVPGGGSGVPALGAAGRGGHSGQWMRVGTGWMPRSMRCRSMGLPHIGHTLSAWGCSGASTLPRPTPTWAAPENW</sequence>
<dbReference type="InterPro" id="IPR000277">
    <property type="entry name" value="Cys/Met-Metab_PyrdxlP-dep_enz"/>
</dbReference>
<evidence type="ECO:0000313" key="7">
    <source>
        <dbReference type="Proteomes" id="UP001321498"/>
    </source>
</evidence>
<comment type="similarity">
    <text evidence="2 4">Belongs to the trans-sulfuration enzymes family.</text>
</comment>
<feature type="compositionally biased region" description="Basic residues" evidence="5">
    <location>
        <begin position="271"/>
        <end position="280"/>
    </location>
</feature>
<evidence type="ECO:0000256" key="3">
    <source>
        <dbReference type="ARBA" id="ARBA00022898"/>
    </source>
</evidence>
<reference evidence="7" key="1">
    <citation type="journal article" date="2019" name="Int. J. Syst. Evol. Microbiol.">
        <title>The Global Catalogue of Microorganisms (GCM) 10K type strain sequencing project: providing services to taxonomists for standard genome sequencing and annotation.</title>
        <authorList>
            <consortium name="The Broad Institute Genomics Platform"/>
            <consortium name="The Broad Institute Genome Sequencing Center for Infectious Disease"/>
            <person name="Wu L."/>
            <person name="Ma J."/>
        </authorList>
    </citation>
    <scope>NUCLEOTIDE SEQUENCE [LARGE SCALE GENOMIC DNA]</scope>
    <source>
        <strain evidence="7">NBRC 108725</strain>
    </source>
</reference>
<proteinExistence type="inferred from homology"/>
<keyword evidence="3 4" id="KW-0663">Pyridoxal phosphate</keyword>
<name>A0ABN6XI27_9MICO</name>
<dbReference type="SUPFAM" id="SSF53383">
    <property type="entry name" value="PLP-dependent transferases"/>
    <property type="match status" value="1"/>
</dbReference>
<dbReference type="InterPro" id="IPR015422">
    <property type="entry name" value="PyrdxlP-dep_Trfase_small"/>
</dbReference>
<feature type="compositionally biased region" description="Basic and acidic residues" evidence="5">
    <location>
        <begin position="307"/>
        <end position="317"/>
    </location>
</feature>
<dbReference type="InterPro" id="IPR015421">
    <property type="entry name" value="PyrdxlP-dep_Trfase_major"/>
</dbReference>
<dbReference type="Proteomes" id="UP001321498">
    <property type="component" value="Chromosome"/>
</dbReference>
<dbReference type="InterPro" id="IPR015424">
    <property type="entry name" value="PyrdxlP-dep_Trfase"/>
</dbReference>
<evidence type="ECO:0000256" key="2">
    <source>
        <dbReference type="ARBA" id="ARBA00009077"/>
    </source>
</evidence>